<accession>A0ABV7X4D1</accession>
<sequence>MRTVDVAMLAAACGLLPGCATVVRGTHQDVSIVSEPPAALAKLSNGMSCTTPCKLELHRKKSVDVTISKPGYHPAEAEIVSKVRGSDYVLGIGGNFLIGGLVGAVVDGANGASRSLEPSPLHVELRRWGEPAPQATGAAKKATPARQIVASATVAGAAPAAAPAPAVGTPPCEGMPGVPAGLSSYAIDNGRGGFMFICDDPSTRPASRRR</sequence>
<protein>
    <recommendedName>
        <fullName evidence="3">PEGA domain-containing protein</fullName>
    </recommendedName>
</protein>
<proteinExistence type="predicted"/>
<evidence type="ECO:0008006" key="3">
    <source>
        <dbReference type="Google" id="ProtNLM"/>
    </source>
</evidence>
<keyword evidence="2" id="KW-1185">Reference proteome</keyword>
<reference evidence="2" key="1">
    <citation type="journal article" date="2019" name="Int. J. Syst. Evol. Microbiol.">
        <title>The Global Catalogue of Microorganisms (GCM) 10K type strain sequencing project: providing services to taxonomists for standard genome sequencing and annotation.</title>
        <authorList>
            <consortium name="The Broad Institute Genomics Platform"/>
            <consortium name="The Broad Institute Genome Sequencing Center for Infectious Disease"/>
            <person name="Wu L."/>
            <person name="Ma J."/>
        </authorList>
    </citation>
    <scope>NUCLEOTIDE SEQUENCE [LARGE SCALE GENOMIC DNA]</scope>
    <source>
        <strain evidence="2">KCTC 42644</strain>
    </source>
</reference>
<gene>
    <name evidence="1" type="ORF">ACFOMD_00445</name>
</gene>
<evidence type="ECO:0000313" key="2">
    <source>
        <dbReference type="Proteomes" id="UP001595615"/>
    </source>
</evidence>
<name>A0ABV7X4D1_9SPHN</name>
<comment type="caution">
    <text evidence="1">The sequence shown here is derived from an EMBL/GenBank/DDBJ whole genome shotgun (WGS) entry which is preliminary data.</text>
</comment>
<dbReference type="RefSeq" id="WP_380855119.1">
    <property type="nucleotide sequence ID" value="NZ_JBHRXV010000001.1"/>
</dbReference>
<evidence type="ECO:0000313" key="1">
    <source>
        <dbReference type="EMBL" id="MFC3711016.1"/>
    </source>
</evidence>
<dbReference type="Proteomes" id="UP001595615">
    <property type="component" value="Unassembled WGS sequence"/>
</dbReference>
<dbReference type="EMBL" id="JBHRXV010000001">
    <property type="protein sequence ID" value="MFC3711016.1"/>
    <property type="molecule type" value="Genomic_DNA"/>
</dbReference>
<organism evidence="1 2">
    <name type="scientific">Sphingoaurantiacus capsulatus</name>
    <dbReference type="NCBI Taxonomy" id="1771310"/>
    <lineage>
        <taxon>Bacteria</taxon>
        <taxon>Pseudomonadati</taxon>
        <taxon>Pseudomonadota</taxon>
        <taxon>Alphaproteobacteria</taxon>
        <taxon>Sphingomonadales</taxon>
        <taxon>Sphingosinicellaceae</taxon>
        <taxon>Sphingoaurantiacus</taxon>
    </lineage>
</organism>